<evidence type="ECO:0000313" key="1">
    <source>
        <dbReference type="EMBL" id="EKC17561.1"/>
    </source>
</evidence>
<dbReference type="AlphaFoldDB" id="K1Q8D2"/>
<proteinExistence type="predicted"/>
<reference evidence="1" key="1">
    <citation type="journal article" date="2012" name="Nature">
        <title>The oyster genome reveals stress adaptation and complexity of shell formation.</title>
        <authorList>
            <person name="Zhang G."/>
            <person name="Fang X."/>
            <person name="Guo X."/>
            <person name="Li L."/>
            <person name="Luo R."/>
            <person name="Xu F."/>
            <person name="Yang P."/>
            <person name="Zhang L."/>
            <person name="Wang X."/>
            <person name="Qi H."/>
            <person name="Xiong Z."/>
            <person name="Que H."/>
            <person name="Xie Y."/>
            <person name="Holland P.W."/>
            <person name="Paps J."/>
            <person name="Zhu Y."/>
            <person name="Wu F."/>
            <person name="Chen Y."/>
            <person name="Wang J."/>
            <person name="Peng C."/>
            <person name="Meng J."/>
            <person name="Yang L."/>
            <person name="Liu J."/>
            <person name="Wen B."/>
            <person name="Zhang N."/>
            <person name="Huang Z."/>
            <person name="Zhu Q."/>
            <person name="Feng Y."/>
            <person name="Mount A."/>
            <person name="Hedgecock D."/>
            <person name="Xu Z."/>
            <person name="Liu Y."/>
            <person name="Domazet-Loso T."/>
            <person name="Du Y."/>
            <person name="Sun X."/>
            <person name="Zhang S."/>
            <person name="Liu B."/>
            <person name="Cheng P."/>
            <person name="Jiang X."/>
            <person name="Li J."/>
            <person name="Fan D."/>
            <person name="Wang W."/>
            <person name="Fu W."/>
            <person name="Wang T."/>
            <person name="Wang B."/>
            <person name="Zhang J."/>
            <person name="Peng Z."/>
            <person name="Li Y."/>
            <person name="Li N."/>
            <person name="Wang J."/>
            <person name="Chen M."/>
            <person name="He Y."/>
            <person name="Tan F."/>
            <person name="Song X."/>
            <person name="Zheng Q."/>
            <person name="Huang R."/>
            <person name="Yang H."/>
            <person name="Du X."/>
            <person name="Chen L."/>
            <person name="Yang M."/>
            <person name="Gaffney P.M."/>
            <person name="Wang S."/>
            <person name="Luo L."/>
            <person name="She Z."/>
            <person name="Ming Y."/>
            <person name="Huang W."/>
            <person name="Zhang S."/>
            <person name="Huang B."/>
            <person name="Zhang Y."/>
            <person name="Qu T."/>
            <person name="Ni P."/>
            <person name="Miao G."/>
            <person name="Wang J."/>
            <person name="Wang Q."/>
            <person name="Steinberg C.E."/>
            <person name="Wang H."/>
            <person name="Li N."/>
            <person name="Qian L."/>
            <person name="Zhang G."/>
            <person name="Li Y."/>
            <person name="Yang H."/>
            <person name="Liu X."/>
            <person name="Wang J."/>
            <person name="Yin Y."/>
            <person name="Wang J."/>
        </authorList>
    </citation>
    <scope>NUCLEOTIDE SEQUENCE [LARGE SCALE GENOMIC DNA]</scope>
    <source>
        <strain evidence="1">05x7-T-G4-1.051#20</strain>
    </source>
</reference>
<name>K1Q8D2_MAGGI</name>
<accession>K1Q8D2</accession>
<sequence>MRELGRLIGEAKKTPEWGIQKIEDCFSPEKFNNVVSCVKSLAGFSEDTHMYATPSLALKIGYSLQRCARIYRSDGIIESDITKQENGSAFIQLYESDWNDLISSRARQTLSEKKYNAPKMLPLSEDVYKLNSYLKEKIKELLMKLSNDSAFYIELAKMTLCHITLFNRKRGGDVQRITVDNYKQAIEAQNSVPYDDELKSSLSDVEIELCRSLTRIELKGKQERKVAILLTPEMIKCIDLLMQKRSNANVCGKYLFARPSPSTRTLRASDVLNEICGKIELRYGNIITYTNLRKHIATMAQIHELSENGQDQLAKFLGHDIRIHREIYRQPLDIIQKTKISKMLMLINEGKNVTEMPFNNQGELFSLNKDSVL</sequence>
<protein>
    <submittedName>
        <fullName evidence="1">Uncharacterized protein</fullName>
    </submittedName>
</protein>
<dbReference type="InParanoid" id="K1Q8D2"/>
<gene>
    <name evidence="1" type="ORF">CGI_10000579</name>
</gene>
<dbReference type="PANTHER" id="PTHR33480:SF5">
    <property type="entry name" value="SI:DKEY-51D8.9"/>
    <property type="match status" value="1"/>
</dbReference>
<dbReference type="PANTHER" id="PTHR33480">
    <property type="entry name" value="SET DOMAIN-CONTAINING PROTEIN-RELATED"/>
    <property type="match status" value="1"/>
</dbReference>
<dbReference type="HOGENOM" id="CLU_845347_0_0_1"/>
<organism evidence="1">
    <name type="scientific">Magallana gigas</name>
    <name type="common">Pacific oyster</name>
    <name type="synonym">Crassostrea gigas</name>
    <dbReference type="NCBI Taxonomy" id="29159"/>
    <lineage>
        <taxon>Eukaryota</taxon>
        <taxon>Metazoa</taxon>
        <taxon>Spiralia</taxon>
        <taxon>Lophotrochozoa</taxon>
        <taxon>Mollusca</taxon>
        <taxon>Bivalvia</taxon>
        <taxon>Autobranchia</taxon>
        <taxon>Pteriomorphia</taxon>
        <taxon>Ostreida</taxon>
        <taxon>Ostreoidea</taxon>
        <taxon>Ostreidae</taxon>
        <taxon>Magallana</taxon>
    </lineage>
</organism>
<dbReference type="EMBL" id="JH822654">
    <property type="protein sequence ID" value="EKC17561.1"/>
    <property type="molecule type" value="Genomic_DNA"/>
</dbReference>